<accession>A0A371IQ31</accession>
<reference evidence="1 2" key="1">
    <citation type="journal article" date="2017" name="Genome Announc.">
        <title>Draft Genome Sequence of Romboutsia maritimum sp. nov. Strain CCRI-22766(T), Isolated from Coastal Estuarine Mud.</title>
        <authorList>
            <person name="Maheux A.F."/>
            <person name="Boudreau D.K."/>
            <person name="Berube E."/>
            <person name="Boissinot M."/>
            <person name="Raymond F."/>
            <person name="Brodeur S."/>
            <person name="Corbeil J."/>
            <person name="Brightwell G."/>
            <person name="Broda D."/>
            <person name="Omar R.F."/>
            <person name="Bergeron M.G."/>
        </authorList>
    </citation>
    <scope>NUCLEOTIDE SEQUENCE [LARGE SCALE GENOMIC DNA]</scope>
    <source>
        <strain evidence="1 2">CCRI-22766</strain>
    </source>
</reference>
<dbReference type="EMBL" id="NOJZ02000036">
    <property type="protein sequence ID" value="RDY22597.1"/>
    <property type="molecule type" value="Genomic_DNA"/>
</dbReference>
<evidence type="ECO:0000313" key="2">
    <source>
        <dbReference type="Proteomes" id="UP000243494"/>
    </source>
</evidence>
<keyword evidence="2" id="KW-1185">Reference proteome</keyword>
<comment type="caution">
    <text evidence="1">The sequence shown here is derived from an EMBL/GenBank/DDBJ whole genome shotgun (WGS) entry which is preliminary data.</text>
</comment>
<gene>
    <name evidence="1" type="ORF">CHF27_012530</name>
</gene>
<dbReference type="OrthoDB" id="9802901at2"/>
<evidence type="ECO:0000313" key="1">
    <source>
        <dbReference type="EMBL" id="RDY22597.1"/>
    </source>
</evidence>
<sequence length="240" mass="28943">MTREDLKQLDSKLLGEEYFNKIFNDRCQQLDVFFNRMFDMHYIFAGANFNLAKAANEDINIDEWETDNPEVLKLFLRTEYLKSCILSYNSIEDYIMKVVVFSYNLKGKRITSRKDFIQKCKNMYYQDVLSLIKRIKSNKKIKKVIQDYHKNNDVKKLRGLANQIKHNNNIRFNGFPKPSYIRYRNKTKIAYDSNWTEPYSEDIDDIVNMCYRLNDIIKKYIEDVYDIVSEKYNFEKIHNN</sequence>
<organism evidence="1 2">
    <name type="scientific">Romboutsia maritimum</name>
    <dbReference type="NCBI Taxonomy" id="2020948"/>
    <lineage>
        <taxon>Bacteria</taxon>
        <taxon>Bacillati</taxon>
        <taxon>Bacillota</taxon>
        <taxon>Clostridia</taxon>
        <taxon>Peptostreptococcales</taxon>
        <taxon>Peptostreptococcaceae</taxon>
        <taxon>Romboutsia</taxon>
    </lineage>
</organism>
<dbReference type="Proteomes" id="UP000243494">
    <property type="component" value="Unassembled WGS sequence"/>
</dbReference>
<dbReference type="AlphaFoldDB" id="A0A371IQ31"/>
<dbReference type="RefSeq" id="WP_095405419.1">
    <property type="nucleotide sequence ID" value="NZ_NOJZ02000036.1"/>
</dbReference>
<name>A0A371IQ31_9FIRM</name>
<protein>
    <recommendedName>
        <fullName evidence="3">Cthe-2314-like HEPN domain-containing protein</fullName>
    </recommendedName>
</protein>
<proteinExistence type="predicted"/>
<evidence type="ECO:0008006" key="3">
    <source>
        <dbReference type="Google" id="ProtNLM"/>
    </source>
</evidence>